<evidence type="ECO:0000256" key="10">
    <source>
        <dbReference type="RuleBase" id="RU361166"/>
    </source>
</evidence>
<evidence type="ECO:0000259" key="11">
    <source>
        <dbReference type="Pfam" id="PF00759"/>
    </source>
</evidence>
<feature type="active site" evidence="9">
    <location>
        <position position="314"/>
    </location>
</feature>
<dbReference type="Gene3D" id="1.50.10.10">
    <property type="match status" value="2"/>
</dbReference>
<name>A0A830B7J3_9LAMI</name>
<evidence type="ECO:0000256" key="1">
    <source>
        <dbReference type="ARBA" id="ARBA00000966"/>
    </source>
</evidence>
<dbReference type="EC" id="3.2.1.4" evidence="10"/>
<dbReference type="SUPFAM" id="SSF48208">
    <property type="entry name" value="Six-hairpin glycosidases"/>
    <property type="match status" value="1"/>
</dbReference>
<evidence type="ECO:0000313" key="12">
    <source>
        <dbReference type="EMBL" id="GFP80634.1"/>
    </source>
</evidence>
<evidence type="ECO:0000256" key="5">
    <source>
        <dbReference type="ARBA" id="ARBA00023277"/>
    </source>
</evidence>
<dbReference type="OrthoDB" id="10257085at2759"/>
<keyword evidence="13" id="KW-1185">Reference proteome</keyword>
<sequence>MPTLPNTAFIATLALPRTTTEMHSQNQSCSLRAKDQENYLLTKESPGEKTLVFQMAPQCIARLFLRVPSVDLVGGYYDAGDNVKFGFPMAFTTTMLSWSVIEFGGLMKGELGHAKDAIRWATDYLLKATAQPDTIFVQVGDAGKDHACWERPEDMDTPRSVFKINKNAPGTEVAAETAAALAAASLVFRKSDPNYSKILARRAISVFEFADKYRGAYSNELRPVVCPYYCDFSGYQVDYLLGDNPMKMSFMVGYGPRYPQRIHHRGSSLPSIGVHRSKIQCSAGFSVMNSQSPNPNILTGAVVGGPDQNDRFPDQRSDYEQSEPATYINAPLVGALAYLAHSFGQL</sequence>
<comment type="caution">
    <text evidence="12">The sequence shown here is derived from an EMBL/GenBank/DDBJ whole genome shotgun (WGS) entry which is preliminary data.</text>
</comment>
<dbReference type="GO" id="GO:0030245">
    <property type="term" value="P:cellulose catabolic process"/>
    <property type="evidence" value="ECO:0007669"/>
    <property type="project" value="UniProtKB-KW"/>
</dbReference>
<reference evidence="12" key="1">
    <citation type="submission" date="2020-07" db="EMBL/GenBank/DDBJ databases">
        <title>Ethylene signaling mediates host invasion by parasitic plants.</title>
        <authorList>
            <person name="Yoshida S."/>
        </authorList>
    </citation>
    <scope>NUCLEOTIDE SEQUENCE</scope>
    <source>
        <strain evidence="12">Okayama</strain>
    </source>
</reference>
<organism evidence="12 13">
    <name type="scientific">Phtheirospermum japonicum</name>
    <dbReference type="NCBI Taxonomy" id="374723"/>
    <lineage>
        <taxon>Eukaryota</taxon>
        <taxon>Viridiplantae</taxon>
        <taxon>Streptophyta</taxon>
        <taxon>Embryophyta</taxon>
        <taxon>Tracheophyta</taxon>
        <taxon>Spermatophyta</taxon>
        <taxon>Magnoliopsida</taxon>
        <taxon>eudicotyledons</taxon>
        <taxon>Gunneridae</taxon>
        <taxon>Pentapetalae</taxon>
        <taxon>asterids</taxon>
        <taxon>lamiids</taxon>
        <taxon>Lamiales</taxon>
        <taxon>Orobanchaceae</taxon>
        <taxon>Orobanchaceae incertae sedis</taxon>
        <taxon>Phtheirospermum</taxon>
    </lineage>
</organism>
<evidence type="ECO:0000256" key="3">
    <source>
        <dbReference type="ARBA" id="ARBA00022801"/>
    </source>
</evidence>
<dbReference type="InterPro" id="IPR018221">
    <property type="entry name" value="Glyco_hydro_9_His_AS"/>
</dbReference>
<evidence type="ECO:0000256" key="7">
    <source>
        <dbReference type="ARBA" id="ARBA00023326"/>
    </source>
</evidence>
<dbReference type="InterPro" id="IPR012341">
    <property type="entry name" value="6hp_glycosidase-like_sf"/>
</dbReference>
<dbReference type="AlphaFoldDB" id="A0A830B7J3"/>
<proteinExistence type="inferred from homology"/>
<dbReference type="EMBL" id="BMAC01000020">
    <property type="protein sequence ID" value="GFP80634.1"/>
    <property type="molecule type" value="Genomic_DNA"/>
</dbReference>
<feature type="active site" evidence="9">
    <location>
        <position position="323"/>
    </location>
</feature>
<gene>
    <name evidence="12" type="ORF">PHJA_000206700</name>
</gene>
<protein>
    <recommendedName>
        <fullName evidence="10">Endoglucanase</fullName>
        <ecNumber evidence="10">3.2.1.4</ecNumber>
    </recommendedName>
</protein>
<dbReference type="InterPro" id="IPR033126">
    <property type="entry name" value="Glyco_hydro_9_Asp/Glu_AS"/>
</dbReference>
<keyword evidence="6 8" id="KW-0326">Glycosidase</keyword>
<dbReference type="PANTHER" id="PTHR22298">
    <property type="entry name" value="ENDO-1,4-BETA-GLUCANASE"/>
    <property type="match status" value="1"/>
</dbReference>
<evidence type="ECO:0000256" key="9">
    <source>
        <dbReference type="PROSITE-ProRule" id="PRU10060"/>
    </source>
</evidence>
<accession>A0A830B7J3</accession>
<comment type="catalytic activity">
    <reaction evidence="1 10">
        <text>Endohydrolysis of (1-&gt;4)-beta-D-glucosidic linkages in cellulose, lichenin and cereal beta-D-glucans.</text>
        <dbReference type="EC" id="3.2.1.4"/>
    </reaction>
</comment>
<dbReference type="InterPro" id="IPR008928">
    <property type="entry name" value="6-hairpin_glycosidase_sf"/>
</dbReference>
<evidence type="ECO:0000256" key="4">
    <source>
        <dbReference type="ARBA" id="ARBA00023001"/>
    </source>
</evidence>
<evidence type="ECO:0000256" key="8">
    <source>
        <dbReference type="PROSITE-ProRule" id="PRU10059"/>
    </source>
</evidence>
<keyword evidence="3 8" id="KW-0378">Hydrolase</keyword>
<dbReference type="InterPro" id="IPR001701">
    <property type="entry name" value="Glyco_hydro_9"/>
</dbReference>
<evidence type="ECO:0000256" key="2">
    <source>
        <dbReference type="ARBA" id="ARBA00007072"/>
    </source>
</evidence>
<feature type="active site" evidence="8">
    <location>
        <position position="263"/>
    </location>
</feature>
<keyword evidence="4 10" id="KW-0136">Cellulose degradation</keyword>
<dbReference type="PROSITE" id="PS00698">
    <property type="entry name" value="GH9_3"/>
    <property type="match status" value="1"/>
</dbReference>
<keyword evidence="7 8" id="KW-0624">Polysaccharide degradation</keyword>
<dbReference type="GO" id="GO:0008810">
    <property type="term" value="F:cellulase activity"/>
    <property type="evidence" value="ECO:0007669"/>
    <property type="project" value="UniProtKB-EC"/>
</dbReference>
<evidence type="ECO:0000256" key="6">
    <source>
        <dbReference type="ARBA" id="ARBA00023295"/>
    </source>
</evidence>
<keyword evidence="5 8" id="KW-0119">Carbohydrate metabolism</keyword>
<evidence type="ECO:0000313" key="13">
    <source>
        <dbReference type="Proteomes" id="UP000653305"/>
    </source>
</evidence>
<dbReference type="Proteomes" id="UP000653305">
    <property type="component" value="Unassembled WGS sequence"/>
</dbReference>
<feature type="domain" description="Glycoside hydrolase family 9" evidence="11">
    <location>
        <begin position="69"/>
        <end position="236"/>
    </location>
</feature>
<dbReference type="Pfam" id="PF00759">
    <property type="entry name" value="Glyco_hydro_9"/>
    <property type="match status" value="1"/>
</dbReference>
<dbReference type="PROSITE" id="PS00592">
    <property type="entry name" value="GH9_2"/>
    <property type="match status" value="1"/>
</dbReference>
<comment type="similarity">
    <text evidence="2 8 10">Belongs to the glycosyl hydrolase 9 (cellulase E) family.</text>
</comment>